<dbReference type="SUPFAM" id="SSF51294">
    <property type="entry name" value="Hedgehog/intein (Hint) domain"/>
    <property type="match status" value="1"/>
</dbReference>
<proteinExistence type="predicted"/>
<evidence type="ECO:0000313" key="1">
    <source>
        <dbReference type="EMBL" id="VYT83980.1"/>
    </source>
</evidence>
<dbReference type="PROSITE" id="PS50818">
    <property type="entry name" value="INTEIN_C_TER"/>
    <property type="match status" value="1"/>
</dbReference>
<accession>A0A6N3A294</accession>
<dbReference type="NCBIfam" id="TIGR01443">
    <property type="entry name" value="intein_Cterm"/>
    <property type="match status" value="1"/>
</dbReference>
<reference evidence="1" key="1">
    <citation type="submission" date="2019-11" db="EMBL/GenBank/DDBJ databases">
        <authorList>
            <person name="Feng L."/>
        </authorList>
    </citation>
    <scope>NUCLEOTIDE SEQUENCE</scope>
    <source>
        <strain evidence="1">IbartlettiiLFYP30</strain>
    </source>
</reference>
<dbReference type="Pfam" id="PF07591">
    <property type="entry name" value="PT-HINT"/>
    <property type="match status" value="1"/>
</dbReference>
<dbReference type="InterPro" id="IPR036844">
    <property type="entry name" value="Hint_dom_sf"/>
</dbReference>
<sequence>MLQEGDALSLEDGRNVSIQRIETNTYNHYVNVYNFEVEDYHTYYVSDVSVLVHNKTPCQQLAQTKKKSARITYMGKTPSKKSKTGRAVIERMKK</sequence>
<dbReference type="EMBL" id="CACRUE010000013">
    <property type="protein sequence ID" value="VYT83980.1"/>
    <property type="molecule type" value="Genomic_DNA"/>
</dbReference>
<protein>
    <submittedName>
        <fullName evidence="1">Uncharacterized protein</fullName>
    </submittedName>
</protein>
<gene>
    <name evidence="1" type="ORF">IBLFYP30_01109</name>
</gene>
<dbReference type="Gene3D" id="2.170.16.10">
    <property type="entry name" value="Hedgehog/Intein (Hint) domain"/>
    <property type="match status" value="1"/>
</dbReference>
<dbReference type="AlphaFoldDB" id="A0A6N3A294"/>
<organism evidence="1">
    <name type="scientific">Intestinibacter bartlettii</name>
    <dbReference type="NCBI Taxonomy" id="261299"/>
    <lineage>
        <taxon>Bacteria</taxon>
        <taxon>Bacillati</taxon>
        <taxon>Bacillota</taxon>
        <taxon>Clostridia</taxon>
        <taxon>Peptostreptococcales</taxon>
        <taxon>Peptostreptococcaceae</taxon>
        <taxon>Intestinibacter</taxon>
    </lineage>
</organism>
<dbReference type="InterPro" id="IPR030934">
    <property type="entry name" value="Intein_C"/>
</dbReference>
<name>A0A6N3A294_9FIRM</name>